<evidence type="ECO:0000256" key="7">
    <source>
        <dbReference type="ARBA" id="ARBA00022989"/>
    </source>
</evidence>
<dbReference type="GO" id="GO:0005783">
    <property type="term" value="C:endoplasmic reticulum"/>
    <property type="evidence" value="ECO:0007669"/>
    <property type="project" value="TreeGrafter"/>
</dbReference>
<keyword evidence="7" id="KW-1133">Transmembrane helix</keyword>
<feature type="domain" description="Phospholipid/glycerol acyltransferase" evidence="13">
    <location>
        <begin position="122"/>
        <end position="233"/>
    </location>
</feature>
<keyword evidence="4" id="KW-0444">Lipid biosynthesis</keyword>
<accession>A0A7J8UGY9</accession>
<keyword evidence="12" id="KW-0012">Acyltransferase</keyword>
<dbReference type="InterPro" id="IPR045252">
    <property type="entry name" value="LPCAT1-like"/>
</dbReference>
<dbReference type="GO" id="GO:0016020">
    <property type="term" value="C:membrane"/>
    <property type="evidence" value="ECO:0007669"/>
    <property type="project" value="UniProtKB-SubCell"/>
</dbReference>
<keyword evidence="6" id="KW-0812">Transmembrane</keyword>
<keyword evidence="11" id="KW-1208">Phospholipid metabolism</keyword>
<comment type="subcellular location">
    <subcellularLocation>
        <location evidence="1">Membrane</location>
    </subcellularLocation>
</comment>
<dbReference type="GO" id="GO:0019432">
    <property type="term" value="P:triglyceride biosynthetic process"/>
    <property type="evidence" value="ECO:0007669"/>
    <property type="project" value="TreeGrafter"/>
</dbReference>
<evidence type="ECO:0000256" key="10">
    <source>
        <dbReference type="ARBA" id="ARBA00023209"/>
    </source>
</evidence>
<comment type="caution">
    <text evidence="14">The sequence shown here is derived from an EMBL/GenBank/DDBJ whole genome shotgun (WGS) entry which is preliminary data.</text>
</comment>
<dbReference type="GO" id="GO:0004366">
    <property type="term" value="F:glycerol-3-phosphate O-acyltransferase activity"/>
    <property type="evidence" value="ECO:0007669"/>
    <property type="project" value="TreeGrafter"/>
</dbReference>
<keyword evidence="9" id="KW-0472">Membrane</keyword>
<evidence type="ECO:0000256" key="2">
    <source>
        <dbReference type="ARBA" id="ARBA00005189"/>
    </source>
</evidence>
<dbReference type="Proteomes" id="UP000593573">
    <property type="component" value="Unassembled WGS sequence"/>
</dbReference>
<gene>
    <name evidence="14" type="ORF">Goklo_017099</name>
</gene>
<keyword evidence="15" id="KW-1185">Reference proteome</keyword>
<dbReference type="SMART" id="SM00563">
    <property type="entry name" value="PlsC"/>
    <property type="match status" value="1"/>
</dbReference>
<proteinExistence type="inferred from homology"/>
<evidence type="ECO:0000256" key="4">
    <source>
        <dbReference type="ARBA" id="ARBA00022516"/>
    </source>
</evidence>
<dbReference type="OrthoDB" id="10051137at2759"/>
<protein>
    <recommendedName>
        <fullName evidence="13">Phospholipid/glycerol acyltransferase domain-containing protein</fullName>
    </recommendedName>
</protein>
<evidence type="ECO:0000256" key="1">
    <source>
        <dbReference type="ARBA" id="ARBA00004370"/>
    </source>
</evidence>
<evidence type="ECO:0000256" key="3">
    <source>
        <dbReference type="ARBA" id="ARBA00008655"/>
    </source>
</evidence>
<sequence>MSSGKGGELIPSSSELDLDRPNIEDYLPSGSSIHEPLGKLRLCDLLDISPTLTEAAGAIVDDSFTRCFKSNPPEPWNWNVYLFPLWCCGVRALVELICSFFVASWTGVINYHGPRPSMRPKQVFVANHTSMIDFIILEQMSSFAVIMQKHPGWVGLLQSTILESVGCIWFNRTEAKDRETVTKKLREHSQGVDNNPLLIFPEGTCVNNQYSVMFKKGAFELGCTICPIAIKYNKIFVDAFWNSRKQSFTMHLLQLMTSWAVVCDVWYLEPQNLRPDETPIAFAERVRDIISVRAGLKKVPWDGYLKYSRPSPKHRERK</sequence>
<evidence type="ECO:0000256" key="8">
    <source>
        <dbReference type="ARBA" id="ARBA00023098"/>
    </source>
</evidence>
<evidence type="ECO:0000313" key="15">
    <source>
        <dbReference type="Proteomes" id="UP000593573"/>
    </source>
</evidence>
<dbReference type="PANTHER" id="PTHR23063:SF2">
    <property type="entry name" value="GLYCEROL-3-PHOSPHATE ACYLTRANSFERASE 4, ISOFORM D-RELATED"/>
    <property type="match status" value="1"/>
</dbReference>
<evidence type="ECO:0000256" key="12">
    <source>
        <dbReference type="ARBA" id="ARBA00023315"/>
    </source>
</evidence>
<name>A0A7J8UGY9_9ROSI</name>
<dbReference type="SUPFAM" id="SSF69593">
    <property type="entry name" value="Glycerol-3-phosphate (1)-acyltransferase"/>
    <property type="match status" value="1"/>
</dbReference>
<evidence type="ECO:0000256" key="9">
    <source>
        <dbReference type="ARBA" id="ARBA00023136"/>
    </source>
</evidence>
<reference evidence="14 15" key="1">
    <citation type="journal article" date="2019" name="Genome Biol. Evol.">
        <title>Insights into the evolution of the New World diploid cottons (Gossypium, subgenus Houzingenia) based on genome sequencing.</title>
        <authorList>
            <person name="Grover C.E."/>
            <person name="Arick M.A. 2nd"/>
            <person name="Thrash A."/>
            <person name="Conover J.L."/>
            <person name="Sanders W.S."/>
            <person name="Peterson D.G."/>
            <person name="Frelichowski J.E."/>
            <person name="Scheffler J.A."/>
            <person name="Scheffler B.E."/>
            <person name="Wendel J.F."/>
        </authorList>
    </citation>
    <scope>NUCLEOTIDE SEQUENCE [LARGE SCALE GENOMIC DNA]</scope>
    <source>
        <strain evidence="14">57</strain>
        <tissue evidence="14">Leaf</tissue>
    </source>
</reference>
<keyword evidence="5" id="KW-0808">Transferase</keyword>
<keyword evidence="10" id="KW-0594">Phospholipid biosynthesis</keyword>
<dbReference type="GO" id="GO:0008654">
    <property type="term" value="P:phospholipid biosynthetic process"/>
    <property type="evidence" value="ECO:0007669"/>
    <property type="project" value="UniProtKB-KW"/>
</dbReference>
<dbReference type="PANTHER" id="PTHR23063">
    <property type="entry name" value="PHOSPHOLIPID ACYLTRANSFERASE"/>
    <property type="match status" value="1"/>
</dbReference>
<evidence type="ECO:0000313" key="14">
    <source>
        <dbReference type="EMBL" id="MBA0649549.1"/>
    </source>
</evidence>
<dbReference type="Pfam" id="PF01553">
    <property type="entry name" value="Acyltransferase"/>
    <property type="match status" value="1"/>
</dbReference>
<evidence type="ECO:0000259" key="13">
    <source>
        <dbReference type="SMART" id="SM00563"/>
    </source>
</evidence>
<keyword evidence="8" id="KW-0443">Lipid metabolism</keyword>
<comment type="pathway">
    <text evidence="2">Lipid metabolism.</text>
</comment>
<dbReference type="InterPro" id="IPR002123">
    <property type="entry name" value="Plipid/glycerol_acylTrfase"/>
</dbReference>
<evidence type="ECO:0000256" key="6">
    <source>
        <dbReference type="ARBA" id="ARBA00022692"/>
    </source>
</evidence>
<organism evidence="14 15">
    <name type="scientific">Gossypium klotzschianum</name>
    <dbReference type="NCBI Taxonomy" id="34286"/>
    <lineage>
        <taxon>Eukaryota</taxon>
        <taxon>Viridiplantae</taxon>
        <taxon>Streptophyta</taxon>
        <taxon>Embryophyta</taxon>
        <taxon>Tracheophyta</taxon>
        <taxon>Spermatophyta</taxon>
        <taxon>Magnoliopsida</taxon>
        <taxon>eudicotyledons</taxon>
        <taxon>Gunneridae</taxon>
        <taxon>Pentapetalae</taxon>
        <taxon>rosids</taxon>
        <taxon>malvids</taxon>
        <taxon>Malvales</taxon>
        <taxon>Malvaceae</taxon>
        <taxon>Malvoideae</taxon>
        <taxon>Gossypium</taxon>
    </lineage>
</organism>
<dbReference type="EMBL" id="JABFAB010000005">
    <property type="protein sequence ID" value="MBA0649549.1"/>
    <property type="molecule type" value="Genomic_DNA"/>
</dbReference>
<evidence type="ECO:0000256" key="5">
    <source>
        <dbReference type="ARBA" id="ARBA00022679"/>
    </source>
</evidence>
<dbReference type="AlphaFoldDB" id="A0A7J8UGY9"/>
<evidence type="ECO:0000256" key="11">
    <source>
        <dbReference type="ARBA" id="ARBA00023264"/>
    </source>
</evidence>
<dbReference type="CDD" id="cd07991">
    <property type="entry name" value="LPLAT_LPCAT1-like"/>
    <property type="match status" value="1"/>
</dbReference>
<comment type="similarity">
    <text evidence="3">Belongs to the 1-acyl-sn-glycerol-3-phosphate acyltransferase family.</text>
</comment>